<protein>
    <submittedName>
        <fullName evidence="1">Uncharacterized protein</fullName>
    </submittedName>
</protein>
<sequence>MHFATSWDAQLYDRDATLSADWQLHTHPQGWIYFRNARTRVLTHDDLRDPGVLDAVENYLMSFPMSELEDDMELLVPPDPKPHEHVLALVVNHTLCIASRYIYNVKAGTTHRLRPHLQNRQHRMYWNFVEGHPCHRPAPQAAEDEVRDILTWYEVDNRKSGPRSTVPFSKTECEDLLRVLDRTKSSSGTNAPGRTVLIAWLMTEIWSFRSAESYAEHTLKRSAAMREQRTPPGPTPGPPPSLLARLLLVFIVNILFFAIPNTYQDHITQAARHQGRLSNVQQNWDRYTQRLVQEYQDFLLIATVLLSATVGFLAVPDIDSTGRAAGLVSVFASLGSVIVGVFCIWRHQANFKQSHSFTYLHNAHRGVFGITGYSLYLSMPPVLLVWGIIAFAVGFIAYAIQGTSDRGKGDLAAAWVALGVSICVLVFVATGLYTFAVIWKFQGQRSWWDWLCGLRRRDWQHDLG</sequence>
<comment type="caution">
    <text evidence="1">The sequence shown here is derived from an EMBL/GenBank/DDBJ whole genome shotgun (WGS) entry which is preliminary data.</text>
</comment>
<evidence type="ECO:0000313" key="2">
    <source>
        <dbReference type="Proteomes" id="UP000814033"/>
    </source>
</evidence>
<proteinExistence type="predicted"/>
<reference evidence="1" key="2">
    <citation type="journal article" date="2022" name="New Phytol.">
        <title>Evolutionary transition to the ectomycorrhizal habit in the genomes of a hyperdiverse lineage of mushroom-forming fungi.</title>
        <authorList>
            <person name="Looney B."/>
            <person name="Miyauchi S."/>
            <person name="Morin E."/>
            <person name="Drula E."/>
            <person name="Courty P.E."/>
            <person name="Kohler A."/>
            <person name="Kuo A."/>
            <person name="LaButti K."/>
            <person name="Pangilinan J."/>
            <person name="Lipzen A."/>
            <person name="Riley R."/>
            <person name="Andreopoulos W."/>
            <person name="He G."/>
            <person name="Johnson J."/>
            <person name="Nolan M."/>
            <person name="Tritt A."/>
            <person name="Barry K.W."/>
            <person name="Grigoriev I.V."/>
            <person name="Nagy L.G."/>
            <person name="Hibbett D."/>
            <person name="Henrissat B."/>
            <person name="Matheny P.B."/>
            <person name="Labbe J."/>
            <person name="Martin F.M."/>
        </authorList>
    </citation>
    <scope>NUCLEOTIDE SEQUENCE</scope>
    <source>
        <strain evidence="1">FP105234-sp</strain>
    </source>
</reference>
<dbReference type="Proteomes" id="UP000814033">
    <property type="component" value="Unassembled WGS sequence"/>
</dbReference>
<accession>A0ACB8SB93</accession>
<reference evidence="1" key="1">
    <citation type="submission" date="2021-02" db="EMBL/GenBank/DDBJ databases">
        <authorList>
            <consortium name="DOE Joint Genome Institute"/>
            <person name="Ahrendt S."/>
            <person name="Looney B.P."/>
            <person name="Miyauchi S."/>
            <person name="Morin E."/>
            <person name="Drula E."/>
            <person name="Courty P.E."/>
            <person name="Chicoki N."/>
            <person name="Fauchery L."/>
            <person name="Kohler A."/>
            <person name="Kuo A."/>
            <person name="Labutti K."/>
            <person name="Pangilinan J."/>
            <person name="Lipzen A."/>
            <person name="Riley R."/>
            <person name="Andreopoulos W."/>
            <person name="He G."/>
            <person name="Johnson J."/>
            <person name="Barry K.W."/>
            <person name="Grigoriev I.V."/>
            <person name="Nagy L."/>
            <person name="Hibbett D."/>
            <person name="Henrissat B."/>
            <person name="Matheny P.B."/>
            <person name="Labbe J."/>
            <person name="Martin F."/>
        </authorList>
    </citation>
    <scope>NUCLEOTIDE SEQUENCE</scope>
    <source>
        <strain evidence="1">FP105234-sp</strain>
    </source>
</reference>
<gene>
    <name evidence="1" type="ORF">FA95DRAFT_1552983</name>
</gene>
<evidence type="ECO:0000313" key="1">
    <source>
        <dbReference type="EMBL" id="KAI0053093.1"/>
    </source>
</evidence>
<organism evidence="1 2">
    <name type="scientific">Auriscalpium vulgare</name>
    <dbReference type="NCBI Taxonomy" id="40419"/>
    <lineage>
        <taxon>Eukaryota</taxon>
        <taxon>Fungi</taxon>
        <taxon>Dikarya</taxon>
        <taxon>Basidiomycota</taxon>
        <taxon>Agaricomycotina</taxon>
        <taxon>Agaricomycetes</taxon>
        <taxon>Russulales</taxon>
        <taxon>Auriscalpiaceae</taxon>
        <taxon>Auriscalpium</taxon>
    </lineage>
</organism>
<dbReference type="EMBL" id="MU275842">
    <property type="protein sequence ID" value="KAI0053093.1"/>
    <property type="molecule type" value="Genomic_DNA"/>
</dbReference>
<keyword evidence="2" id="KW-1185">Reference proteome</keyword>
<name>A0ACB8SB93_9AGAM</name>